<evidence type="ECO:0000313" key="3">
    <source>
        <dbReference type="EMBL" id="GFO35077.1"/>
    </source>
</evidence>
<dbReference type="GO" id="GO:0000724">
    <property type="term" value="P:double-strand break repair via homologous recombination"/>
    <property type="evidence" value="ECO:0007669"/>
    <property type="project" value="TreeGrafter"/>
</dbReference>
<protein>
    <submittedName>
        <fullName evidence="3">Rad51 associated protein 1</fullName>
    </submittedName>
</protein>
<feature type="domain" description="RAD51 interacting motif" evidence="2">
    <location>
        <begin position="294"/>
        <end position="328"/>
    </location>
</feature>
<dbReference type="PANTHER" id="PTHR15361:SF4">
    <property type="entry name" value="RAD51-ASSOCIATED PROTEIN 1"/>
    <property type="match status" value="1"/>
</dbReference>
<gene>
    <name evidence="3" type="ORF">PoB_006158200</name>
</gene>
<evidence type="ECO:0000256" key="1">
    <source>
        <dbReference type="SAM" id="MobiDB-lite"/>
    </source>
</evidence>
<dbReference type="GO" id="GO:0003697">
    <property type="term" value="F:single-stranded DNA binding"/>
    <property type="evidence" value="ECO:0007669"/>
    <property type="project" value="TreeGrafter"/>
</dbReference>
<feature type="compositionally biased region" description="Basic and acidic residues" evidence="1">
    <location>
        <begin position="37"/>
        <end position="53"/>
    </location>
</feature>
<dbReference type="GO" id="GO:0036297">
    <property type="term" value="P:interstrand cross-link repair"/>
    <property type="evidence" value="ECO:0007669"/>
    <property type="project" value="TreeGrafter"/>
</dbReference>
<evidence type="ECO:0000259" key="2">
    <source>
        <dbReference type="Pfam" id="PF15696"/>
    </source>
</evidence>
<dbReference type="InterPro" id="IPR031419">
    <property type="entry name" value="RAD51_interact"/>
</dbReference>
<dbReference type="EMBL" id="BLXT01006951">
    <property type="protein sequence ID" value="GFO35077.1"/>
    <property type="molecule type" value="Genomic_DNA"/>
</dbReference>
<feature type="compositionally biased region" description="Basic and acidic residues" evidence="1">
    <location>
        <begin position="220"/>
        <end position="235"/>
    </location>
</feature>
<feature type="compositionally biased region" description="Low complexity" evidence="1">
    <location>
        <begin position="273"/>
        <end position="287"/>
    </location>
</feature>
<feature type="compositionally biased region" description="Polar residues" evidence="1">
    <location>
        <begin position="259"/>
        <end position="272"/>
    </location>
</feature>
<dbReference type="InterPro" id="IPR052003">
    <property type="entry name" value="HR_DNA-Binding_Protein"/>
</dbReference>
<dbReference type="GO" id="GO:0003690">
    <property type="term" value="F:double-stranded DNA binding"/>
    <property type="evidence" value="ECO:0007669"/>
    <property type="project" value="TreeGrafter"/>
</dbReference>
<name>A0AAV4CT56_9GAST</name>
<feature type="region of interest" description="Disordered" evidence="1">
    <location>
        <begin position="143"/>
        <end position="331"/>
    </location>
</feature>
<accession>A0AAV4CT56</accession>
<organism evidence="3 4">
    <name type="scientific">Plakobranchus ocellatus</name>
    <dbReference type="NCBI Taxonomy" id="259542"/>
    <lineage>
        <taxon>Eukaryota</taxon>
        <taxon>Metazoa</taxon>
        <taxon>Spiralia</taxon>
        <taxon>Lophotrochozoa</taxon>
        <taxon>Mollusca</taxon>
        <taxon>Gastropoda</taxon>
        <taxon>Heterobranchia</taxon>
        <taxon>Euthyneura</taxon>
        <taxon>Panpulmonata</taxon>
        <taxon>Sacoglossa</taxon>
        <taxon>Placobranchoidea</taxon>
        <taxon>Plakobranchidae</taxon>
        <taxon>Plakobranchus</taxon>
    </lineage>
</organism>
<sequence>MPERRSSRAKKSITYSGLDDLSDDDFADTTPPPPKKQRAEKIANKKESNKEQDVSFCKTMADISGAESARKRRVPLSEKIYERELQQALEMSMVQSQNSQECILAPAEMEEKREKNATTAPILNHIPGVIVDEEIELLEEVTEKQAGCVSNRPLRTRSNDTKDKHRDAPRLRPQADHENDDDDDYACNEESDEDSDLEEELSEDDSDFDSKATKKKKTPRKDTSKNSKSNRKDPVAKAVTPDNKSHVPAKPSGRLVSVKGSTVQKTNKPSTQPLASSHSTPSSLTSSWKPPAFASSNSSKLCTVRSPTSGLRLGLSRNQKVKPLHPSVHVT</sequence>
<dbReference type="Proteomes" id="UP000735302">
    <property type="component" value="Unassembled WGS sequence"/>
</dbReference>
<feature type="compositionally biased region" description="Acidic residues" evidence="1">
    <location>
        <begin position="178"/>
        <end position="207"/>
    </location>
</feature>
<feature type="region of interest" description="Disordered" evidence="1">
    <location>
        <begin position="1"/>
        <end position="54"/>
    </location>
</feature>
<comment type="caution">
    <text evidence="3">The sequence shown here is derived from an EMBL/GenBank/DDBJ whole genome shotgun (WGS) entry which is preliminary data.</text>
</comment>
<proteinExistence type="predicted"/>
<dbReference type="PANTHER" id="PTHR15361">
    <property type="entry name" value="RAD51/NUKS-INTERACTING PROTEIN"/>
    <property type="match status" value="1"/>
</dbReference>
<keyword evidence="4" id="KW-1185">Reference proteome</keyword>
<feature type="compositionally biased region" description="Basic and acidic residues" evidence="1">
    <location>
        <begin position="157"/>
        <end position="177"/>
    </location>
</feature>
<dbReference type="Pfam" id="PF15696">
    <property type="entry name" value="RAD51_interact"/>
    <property type="match status" value="1"/>
</dbReference>
<reference evidence="3 4" key="1">
    <citation type="journal article" date="2021" name="Elife">
        <title>Chloroplast acquisition without the gene transfer in kleptoplastic sea slugs, Plakobranchus ocellatus.</title>
        <authorList>
            <person name="Maeda T."/>
            <person name="Takahashi S."/>
            <person name="Yoshida T."/>
            <person name="Shimamura S."/>
            <person name="Takaki Y."/>
            <person name="Nagai Y."/>
            <person name="Toyoda A."/>
            <person name="Suzuki Y."/>
            <person name="Arimoto A."/>
            <person name="Ishii H."/>
            <person name="Satoh N."/>
            <person name="Nishiyama T."/>
            <person name="Hasebe M."/>
            <person name="Maruyama T."/>
            <person name="Minagawa J."/>
            <person name="Obokata J."/>
            <person name="Shigenobu S."/>
        </authorList>
    </citation>
    <scope>NUCLEOTIDE SEQUENCE [LARGE SCALE GENOMIC DNA]</scope>
</reference>
<feature type="compositionally biased region" description="Polar residues" evidence="1">
    <location>
        <begin position="294"/>
        <end position="309"/>
    </location>
</feature>
<dbReference type="AlphaFoldDB" id="A0AAV4CT56"/>
<evidence type="ECO:0000313" key="4">
    <source>
        <dbReference type="Proteomes" id="UP000735302"/>
    </source>
</evidence>